<accession>A0ABQ7QI42</accession>
<reference evidence="3 4" key="1">
    <citation type="submission" date="2021-06" db="EMBL/GenBank/DDBJ databases">
        <title>A haploid diamondback moth (Plutella xylostella L.) genome assembly resolves 31 chromosomes and identifies a diamide resistance mutation.</title>
        <authorList>
            <person name="Ward C.M."/>
            <person name="Perry K.D."/>
            <person name="Baker G."/>
            <person name="Powis K."/>
            <person name="Heckel D.G."/>
            <person name="Baxter S.W."/>
        </authorList>
    </citation>
    <scope>NUCLEOTIDE SEQUENCE [LARGE SCALE GENOMIC DNA]</scope>
    <source>
        <strain evidence="3 4">LV</strain>
        <tissue evidence="3">Single pupa</tissue>
    </source>
</reference>
<evidence type="ECO:0000256" key="1">
    <source>
        <dbReference type="SAM" id="MobiDB-lite"/>
    </source>
</evidence>
<dbReference type="InterPro" id="IPR040676">
    <property type="entry name" value="DUF5641"/>
</dbReference>
<gene>
    <name evidence="3" type="ORF">JYU34_011566</name>
</gene>
<dbReference type="Pfam" id="PF18701">
    <property type="entry name" value="DUF5641"/>
    <property type="match status" value="1"/>
</dbReference>
<organism evidence="3 4">
    <name type="scientific">Plutella xylostella</name>
    <name type="common">Diamondback moth</name>
    <name type="synonym">Plutella maculipennis</name>
    <dbReference type="NCBI Taxonomy" id="51655"/>
    <lineage>
        <taxon>Eukaryota</taxon>
        <taxon>Metazoa</taxon>
        <taxon>Ecdysozoa</taxon>
        <taxon>Arthropoda</taxon>
        <taxon>Hexapoda</taxon>
        <taxon>Insecta</taxon>
        <taxon>Pterygota</taxon>
        <taxon>Neoptera</taxon>
        <taxon>Endopterygota</taxon>
        <taxon>Lepidoptera</taxon>
        <taxon>Glossata</taxon>
        <taxon>Ditrysia</taxon>
        <taxon>Yponomeutoidea</taxon>
        <taxon>Plutellidae</taxon>
        <taxon>Plutella</taxon>
    </lineage>
</organism>
<evidence type="ECO:0000259" key="2">
    <source>
        <dbReference type="Pfam" id="PF18701"/>
    </source>
</evidence>
<name>A0ABQ7QI42_PLUXY</name>
<dbReference type="Proteomes" id="UP000823941">
    <property type="component" value="Chromosome 15"/>
</dbReference>
<comment type="caution">
    <text evidence="3">The sequence shown here is derived from an EMBL/GenBank/DDBJ whole genome shotgun (WGS) entry which is preliminary data.</text>
</comment>
<proteinExistence type="predicted"/>
<evidence type="ECO:0000313" key="4">
    <source>
        <dbReference type="Proteomes" id="UP000823941"/>
    </source>
</evidence>
<protein>
    <recommendedName>
        <fullName evidence="2">DUF5641 domain-containing protein</fullName>
    </recommendedName>
</protein>
<dbReference type="EMBL" id="JAHIBW010000015">
    <property type="protein sequence ID" value="KAG7304593.1"/>
    <property type="molecule type" value="Genomic_DNA"/>
</dbReference>
<feature type="domain" description="DUF5641" evidence="2">
    <location>
        <begin position="4"/>
        <end position="85"/>
    </location>
</feature>
<evidence type="ECO:0000313" key="3">
    <source>
        <dbReference type="EMBL" id="KAG7304593.1"/>
    </source>
</evidence>
<feature type="region of interest" description="Disordered" evidence="1">
    <location>
        <begin position="94"/>
        <end position="127"/>
    </location>
</feature>
<feature type="compositionally biased region" description="Basic and acidic residues" evidence="1">
    <location>
        <begin position="94"/>
        <end position="116"/>
    </location>
</feature>
<sequence length="178" mass="20757">MFINQYLNALKERTQIRHKQPRVVSQSKPKVGDVVQIKGDNNNRSTWKIGKIILLHRGRDNEVRVATVKVGDKEYIRSIAHLFPLEIEEKREEHEHIEKEHVSTRTESDCREETETLRTTQETEMEGRSIDMPTEIETVEPTTDQRSNSRAAARRAKEKIAQWTKELVNLICVNCIQL</sequence>
<keyword evidence="4" id="KW-1185">Reference proteome</keyword>